<evidence type="ECO:0000256" key="2">
    <source>
        <dbReference type="SAM" id="Phobius"/>
    </source>
</evidence>
<name>A0ABN1PRP1_9ACTN</name>
<keyword evidence="2" id="KW-1133">Transmembrane helix</keyword>
<feature type="compositionally biased region" description="Polar residues" evidence="1">
    <location>
        <begin position="12"/>
        <end position="21"/>
    </location>
</feature>
<organism evidence="3 4">
    <name type="scientific">Streptomyces thermoalcalitolerans</name>
    <dbReference type="NCBI Taxonomy" id="65605"/>
    <lineage>
        <taxon>Bacteria</taxon>
        <taxon>Bacillati</taxon>
        <taxon>Actinomycetota</taxon>
        <taxon>Actinomycetes</taxon>
        <taxon>Kitasatosporales</taxon>
        <taxon>Streptomycetaceae</taxon>
        <taxon>Streptomyces</taxon>
    </lineage>
</organism>
<keyword evidence="2" id="KW-0472">Membrane</keyword>
<keyword evidence="2" id="KW-0812">Transmembrane</keyword>
<evidence type="ECO:0000256" key="1">
    <source>
        <dbReference type="SAM" id="MobiDB-lite"/>
    </source>
</evidence>
<evidence type="ECO:0000313" key="4">
    <source>
        <dbReference type="Proteomes" id="UP001501005"/>
    </source>
</evidence>
<feature type="transmembrane region" description="Helical" evidence="2">
    <location>
        <begin position="46"/>
        <end position="73"/>
    </location>
</feature>
<protein>
    <recommendedName>
        <fullName evidence="5">Transmembrane protein</fullName>
    </recommendedName>
</protein>
<feature type="region of interest" description="Disordered" evidence="1">
    <location>
        <begin position="1"/>
        <end position="22"/>
    </location>
</feature>
<dbReference type="Proteomes" id="UP001501005">
    <property type="component" value="Unassembled WGS sequence"/>
</dbReference>
<accession>A0ABN1PRP1</accession>
<evidence type="ECO:0000313" key="3">
    <source>
        <dbReference type="EMBL" id="GAA0931798.1"/>
    </source>
</evidence>
<proteinExistence type="predicted"/>
<gene>
    <name evidence="3" type="ORF">GCM10009549_55590</name>
</gene>
<feature type="transmembrane region" description="Helical" evidence="2">
    <location>
        <begin position="93"/>
        <end position="116"/>
    </location>
</feature>
<reference evidence="3 4" key="1">
    <citation type="journal article" date="2019" name="Int. J. Syst. Evol. Microbiol.">
        <title>The Global Catalogue of Microorganisms (GCM) 10K type strain sequencing project: providing services to taxonomists for standard genome sequencing and annotation.</title>
        <authorList>
            <consortium name="The Broad Institute Genomics Platform"/>
            <consortium name="The Broad Institute Genome Sequencing Center for Infectious Disease"/>
            <person name="Wu L."/>
            <person name="Ma J."/>
        </authorList>
    </citation>
    <scope>NUCLEOTIDE SEQUENCE [LARGE SCALE GENOMIC DNA]</scope>
    <source>
        <strain evidence="3 4">JCM 10673</strain>
    </source>
</reference>
<comment type="caution">
    <text evidence="3">The sequence shown here is derived from an EMBL/GenBank/DDBJ whole genome shotgun (WGS) entry which is preliminary data.</text>
</comment>
<keyword evidence="4" id="KW-1185">Reference proteome</keyword>
<feature type="transmembrane region" description="Helical" evidence="2">
    <location>
        <begin position="128"/>
        <end position="147"/>
    </location>
</feature>
<sequence length="150" mass="16425">MRWAGRRGFTGPMTTAQTSRPAYQHPAYQHPAYQPVRLPDPDRDRFAWIAPTIATVLLLVLVPLALLFGGLLSVLAAAGCGSDCSKELETSVLVIWGTLCFGGFVTHAAVITSWALPWKRRYSALRAWMAVLSLLPPLLVLLLVFNLPKG</sequence>
<dbReference type="EMBL" id="BAAAHG010000082">
    <property type="protein sequence ID" value="GAA0931798.1"/>
    <property type="molecule type" value="Genomic_DNA"/>
</dbReference>
<evidence type="ECO:0008006" key="5">
    <source>
        <dbReference type="Google" id="ProtNLM"/>
    </source>
</evidence>